<comment type="similarity">
    <text evidence="1">Belongs to the enoyl-CoA hydratase/isomerase family.</text>
</comment>
<dbReference type="OrthoDB" id="9800237at2"/>
<feature type="domain" description="MaoC-like" evidence="2">
    <location>
        <begin position="16"/>
        <end position="105"/>
    </location>
</feature>
<dbReference type="PANTHER" id="PTHR43841:SF3">
    <property type="entry name" value="(3R)-HYDROXYACYL-ACP DEHYDRATASE SUBUNIT HADB"/>
    <property type="match status" value="1"/>
</dbReference>
<evidence type="ECO:0000256" key="1">
    <source>
        <dbReference type="ARBA" id="ARBA00005254"/>
    </source>
</evidence>
<dbReference type="Pfam" id="PF01575">
    <property type="entry name" value="MaoC_dehydratas"/>
    <property type="match status" value="1"/>
</dbReference>
<sequence length="136" mass="14614">MTTGWRAFPEVTHVIGRTEIDRYAELSGDYNPLHMDPEYAEATSFGSVIAHGPIGLQTLFEAVSTWMGGDGVPAGVRIDVIYRGPVRIGDAVTCRAEDVSDHAGDLVVQARCTNQDGGEVLQGLVVVPRHLAPRAD</sequence>
<dbReference type="InterPro" id="IPR002539">
    <property type="entry name" value="MaoC-like_dom"/>
</dbReference>
<dbReference type="Proteomes" id="UP000321805">
    <property type="component" value="Chromosome"/>
</dbReference>
<dbReference type="AlphaFoldDB" id="A0A5B8U4P9"/>
<name>A0A5B8U4P9_9ACTN</name>
<gene>
    <name evidence="3" type="ORF">FSW04_11295</name>
</gene>
<protein>
    <recommendedName>
        <fullName evidence="2">MaoC-like domain-containing protein</fullName>
    </recommendedName>
</protein>
<dbReference type="EMBL" id="CP042430">
    <property type="protein sequence ID" value="QEC48096.1"/>
    <property type="molecule type" value="Genomic_DNA"/>
</dbReference>
<evidence type="ECO:0000259" key="2">
    <source>
        <dbReference type="Pfam" id="PF01575"/>
    </source>
</evidence>
<dbReference type="KEGG" id="bsol:FSW04_11295"/>
<accession>A0A5B8U4P9</accession>
<dbReference type="SUPFAM" id="SSF54637">
    <property type="entry name" value="Thioesterase/thiol ester dehydrase-isomerase"/>
    <property type="match status" value="1"/>
</dbReference>
<dbReference type="CDD" id="cd03441">
    <property type="entry name" value="R_hydratase_like"/>
    <property type="match status" value="1"/>
</dbReference>
<evidence type="ECO:0000313" key="3">
    <source>
        <dbReference type="EMBL" id="QEC48096.1"/>
    </source>
</evidence>
<dbReference type="InterPro" id="IPR029069">
    <property type="entry name" value="HotDog_dom_sf"/>
</dbReference>
<organism evidence="3 4">
    <name type="scientific">Baekduia soli</name>
    <dbReference type="NCBI Taxonomy" id="496014"/>
    <lineage>
        <taxon>Bacteria</taxon>
        <taxon>Bacillati</taxon>
        <taxon>Actinomycetota</taxon>
        <taxon>Thermoleophilia</taxon>
        <taxon>Solirubrobacterales</taxon>
        <taxon>Baekduiaceae</taxon>
        <taxon>Baekduia</taxon>
    </lineage>
</organism>
<reference evidence="3" key="1">
    <citation type="journal article" date="2018" name="J. Microbiol.">
        <title>Baekduia soli gen. nov., sp. nov., a novel bacterium isolated from the soil of Baekdu Mountain and proposal of a novel family name, Baekduiaceae fam. nov.</title>
        <authorList>
            <person name="An D.S."/>
            <person name="Siddiqi M.Z."/>
            <person name="Kim K.H."/>
            <person name="Yu H.S."/>
            <person name="Im W.T."/>
        </authorList>
    </citation>
    <scope>NUCLEOTIDE SEQUENCE [LARGE SCALE GENOMIC DNA]</scope>
    <source>
        <strain evidence="3">BR7-21</strain>
    </source>
</reference>
<reference evidence="3" key="2">
    <citation type="submission" date="2019-08" db="EMBL/GenBank/DDBJ databases">
        <authorList>
            <person name="Im W.-T."/>
        </authorList>
    </citation>
    <scope>NUCLEOTIDE SEQUENCE</scope>
    <source>
        <strain evidence="3">BR7-21</strain>
    </source>
</reference>
<dbReference type="PANTHER" id="PTHR43841">
    <property type="entry name" value="3-HYDROXYACYL-THIOESTER DEHYDRATASE HTDX-RELATED"/>
    <property type="match status" value="1"/>
</dbReference>
<keyword evidence="4" id="KW-1185">Reference proteome</keyword>
<evidence type="ECO:0000313" key="4">
    <source>
        <dbReference type="Proteomes" id="UP000321805"/>
    </source>
</evidence>
<proteinExistence type="inferred from homology"/>
<dbReference type="RefSeq" id="WP_146919276.1">
    <property type="nucleotide sequence ID" value="NZ_CP042430.1"/>
</dbReference>
<dbReference type="Gene3D" id="3.10.129.10">
    <property type="entry name" value="Hotdog Thioesterase"/>
    <property type="match status" value="1"/>
</dbReference>